<organism evidence="8 9">
    <name type="scientific">Ignavigranum ruoffiae</name>
    <dbReference type="NCBI Taxonomy" id="89093"/>
    <lineage>
        <taxon>Bacteria</taxon>
        <taxon>Bacillati</taxon>
        <taxon>Bacillota</taxon>
        <taxon>Bacilli</taxon>
        <taxon>Lactobacillales</taxon>
        <taxon>Aerococcaceae</taxon>
        <taxon>Ignavigranum</taxon>
    </lineage>
</organism>
<proteinExistence type="inferred from homology"/>
<evidence type="ECO:0000256" key="1">
    <source>
        <dbReference type="ARBA" id="ARBA00004141"/>
    </source>
</evidence>
<dbReference type="AlphaFoldDB" id="A0A1H9DAL9"/>
<evidence type="ECO:0000313" key="9">
    <source>
        <dbReference type="Proteomes" id="UP000198833"/>
    </source>
</evidence>
<dbReference type="PANTHER" id="PTHR31272">
    <property type="entry name" value="CYTOCHROME C-TYPE BIOGENESIS PROTEIN HI_1454-RELATED"/>
    <property type="match status" value="1"/>
</dbReference>
<evidence type="ECO:0000313" key="8">
    <source>
        <dbReference type="EMBL" id="SEQ10401.1"/>
    </source>
</evidence>
<dbReference type="EMBL" id="FOEN01000005">
    <property type="protein sequence ID" value="SEQ10401.1"/>
    <property type="molecule type" value="Genomic_DNA"/>
</dbReference>
<comment type="subcellular location">
    <subcellularLocation>
        <location evidence="1">Membrane</location>
        <topology evidence="1">Multi-pass membrane protein</topology>
    </subcellularLocation>
</comment>
<feature type="transmembrane region" description="Helical" evidence="6">
    <location>
        <begin position="195"/>
        <end position="216"/>
    </location>
</feature>
<evidence type="ECO:0000259" key="7">
    <source>
        <dbReference type="Pfam" id="PF02683"/>
    </source>
</evidence>
<sequence length="218" mass="24304">MVYWLIFLEGILTFISPCMLPMIPLYLAYFGAQGETKSQRQFMGQVFLFIIGFSLVFILMNGLLYSLASWLLPYQSWLNFFAGLWMILIGLSILFPTRLLKSKGLASLTSWLDTSTNSFLFGLVFALSWTPCVGAYLAAALSLSLTADHLGQSMLMMGLFCMGLALPFVLSAYLVQSIKDLLAPFKAISHRIYQLAGLVLIVMGLLWMSGYLSAWISL</sequence>
<feature type="domain" description="Cytochrome C biogenesis protein transmembrane" evidence="7">
    <location>
        <begin position="5"/>
        <end position="204"/>
    </location>
</feature>
<evidence type="ECO:0000256" key="5">
    <source>
        <dbReference type="ARBA" id="ARBA00023136"/>
    </source>
</evidence>
<keyword evidence="5 6" id="KW-0472">Membrane</keyword>
<dbReference type="InterPro" id="IPR051790">
    <property type="entry name" value="Cytochrome_c-biogenesis_DsbD"/>
</dbReference>
<gene>
    <name evidence="8" type="ORF">SAMN04488558_10579</name>
</gene>
<feature type="transmembrane region" description="Helical" evidence="6">
    <location>
        <begin position="118"/>
        <end position="143"/>
    </location>
</feature>
<dbReference type="GO" id="GO:0016020">
    <property type="term" value="C:membrane"/>
    <property type="evidence" value="ECO:0007669"/>
    <property type="project" value="UniProtKB-SubCell"/>
</dbReference>
<evidence type="ECO:0000256" key="4">
    <source>
        <dbReference type="ARBA" id="ARBA00022989"/>
    </source>
</evidence>
<evidence type="ECO:0000256" key="6">
    <source>
        <dbReference type="SAM" id="Phobius"/>
    </source>
</evidence>
<dbReference type="Pfam" id="PF02683">
    <property type="entry name" value="DsbD_TM"/>
    <property type="match status" value="1"/>
</dbReference>
<dbReference type="STRING" id="89093.SAMN04488558_10579"/>
<feature type="transmembrane region" description="Helical" evidence="6">
    <location>
        <begin position="155"/>
        <end position="175"/>
    </location>
</feature>
<dbReference type="PANTHER" id="PTHR31272:SF4">
    <property type="entry name" value="CYTOCHROME C-TYPE BIOGENESIS PROTEIN HI_1454-RELATED"/>
    <property type="match status" value="1"/>
</dbReference>
<feature type="transmembrane region" description="Helical" evidence="6">
    <location>
        <begin position="42"/>
        <end position="65"/>
    </location>
</feature>
<feature type="transmembrane region" description="Helical" evidence="6">
    <location>
        <begin position="6"/>
        <end position="30"/>
    </location>
</feature>
<dbReference type="GO" id="GO:0017004">
    <property type="term" value="P:cytochrome complex assembly"/>
    <property type="evidence" value="ECO:0007669"/>
    <property type="project" value="InterPro"/>
</dbReference>
<protein>
    <submittedName>
        <fullName evidence="8">Cytochrome c-type biogenesis protein</fullName>
    </submittedName>
</protein>
<dbReference type="InterPro" id="IPR003834">
    <property type="entry name" value="Cyt_c_assmbl_TM_dom"/>
</dbReference>
<dbReference type="OrthoDB" id="9803065at2"/>
<keyword evidence="4 6" id="KW-1133">Transmembrane helix</keyword>
<name>A0A1H9DAL9_9LACT</name>
<evidence type="ECO:0000256" key="2">
    <source>
        <dbReference type="ARBA" id="ARBA00006143"/>
    </source>
</evidence>
<dbReference type="RefSeq" id="WP_092571574.1">
    <property type="nucleotide sequence ID" value="NZ_CALUDV010000001.1"/>
</dbReference>
<evidence type="ECO:0000256" key="3">
    <source>
        <dbReference type="ARBA" id="ARBA00022692"/>
    </source>
</evidence>
<accession>A0A1H9DAL9</accession>
<feature type="transmembrane region" description="Helical" evidence="6">
    <location>
        <begin position="77"/>
        <end position="97"/>
    </location>
</feature>
<dbReference type="Proteomes" id="UP000198833">
    <property type="component" value="Unassembled WGS sequence"/>
</dbReference>
<keyword evidence="3 6" id="KW-0812">Transmembrane</keyword>
<keyword evidence="9" id="KW-1185">Reference proteome</keyword>
<comment type="similarity">
    <text evidence="2">Belongs to the DsbD family.</text>
</comment>
<reference evidence="8 9" key="1">
    <citation type="submission" date="2016-10" db="EMBL/GenBank/DDBJ databases">
        <authorList>
            <person name="de Groot N.N."/>
        </authorList>
    </citation>
    <scope>NUCLEOTIDE SEQUENCE [LARGE SCALE GENOMIC DNA]</scope>
    <source>
        <strain evidence="8 9">DSM 15695</strain>
    </source>
</reference>